<dbReference type="Proteomes" id="UP000429523">
    <property type="component" value="Unassembled WGS sequence"/>
</dbReference>
<name>A0A6A3DCY0_9STRA</name>
<comment type="caution">
    <text evidence="1">The sequence shown here is derived from an EMBL/GenBank/DDBJ whole genome shotgun (WGS) entry which is preliminary data.</text>
</comment>
<organism evidence="1 3">
    <name type="scientific">Phytophthora fragariae</name>
    <dbReference type="NCBI Taxonomy" id="53985"/>
    <lineage>
        <taxon>Eukaryota</taxon>
        <taxon>Sar</taxon>
        <taxon>Stramenopiles</taxon>
        <taxon>Oomycota</taxon>
        <taxon>Peronosporomycetes</taxon>
        <taxon>Peronosporales</taxon>
        <taxon>Peronosporaceae</taxon>
        <taxon>Phytophthora</taxon>
    </lineage>
</organism>
<evidence type="ECO:0000313" key="2">
    <source>
        <dbReference type="EMBL" id="KAE9261893.1"/>
    </source>
</evidence>
<evidence type="ECO:0000313" key="3">
    <source>
        <dbReference type="Proteomes" id="UP000429523"/>
    </source>
</evidence>
<proteinExistence type="predicted"/>
<reference evidence="1 3" key="1">
    <citation type="submission" date="2018-08" db="EMBL/GenBank/DDBJ databases">
        <title>Genomic investigation of the strawberry pathogen Phytophthora fragariae indicates pathogenicity is determined by transcriptional variation in three key races.</title>
        <authorList>
            <person name="Adams T.M."/>
            <person name="Armitage A.D."/>
            <person name="Sobczyk M.K."/>
            <person name="Bates H.J."/>
            <person name="Dunwell J.M."/>
            <person name="Nellist C.F."/>
            <person name="Harrison R.J."/>
        </authorList>
    </citation>
    <scope>NUCLEOTIDE SEQUENCE [LARGE SCALE GENOMIC DNA]</scope>
    <source>
        <strain evidence="2 4">NOV-77</strain>
        <strain evidence="1 3">NOV-9</strain>
    </source>
</reference>
<dbReference type="EMBL" id="QXGF01009496">
    <property type="protein sequence ID" value="KAE8916650.1"/>
    <property type="molecule type" value="Genomic_DNA"/>
</dbReference>
<evidence type="ECO:0000313" key="1">
    <source>
        <dbReference type="EMBL" id="KAE8916650.1"/>
    </source>
</evidence>
<accession>A0A6A3DCY0</accession>
<dbReference type="EMBL" id="QXFY01009896">
    <property type="protein sequence ID" value="KAE9261893.1"/>
    <property type="molecule type" value="Genomic_DNA"/>
</dbReference>
<dbReference type="AlphaFoldDB" id="A0A6A3DCY0"/>
<evidence type="ECO:0000313" key="4">
    <source>
        <dbReference type="Proteomes" id="UP000486351"/>
    </source>
</evidence>
<sequence>MAVVTSWVLAMTGGDAPATPLSGYRQVPVDYRDNQLRKRHRIDAAGPRQRWGVADPDQYPVGSSLVTALGVAMGWLPVQKFDHGEDCESGFCCAFGCLCCRLGPGSGSDPVIVDDWFEVVGSYYDPQEADACDRGK</sequence>
<gene>
    <name evidence="2" type="ORF">PF008_g32740</name>
    <name evidence="1" type="ORF">PF009_g33027</name>
</gene>
<protein>
    <submittedName>
        <fullName evidence="1">Uncharacterized protein</fullName>
    </submittedName>
</protein>
<dbReference type="Proteomes" id="UP000486351">
    <property type="component" value="Unassembled WGS sequence"/>
</dbReference>